<dbReference type="Pfam" id="PF01551">
    <property type="entry name" value="Peptidase_M23"/>
    <property type="match status" value="1"/>
</dbReference>
<dbReference type="AlphaFoldDB" id="A0A2S0MV29"/>
<dbReference type="InterPro" id="IPR018392">
    <property type="entry name" value="LysM"/>
</dbReference>
<dbReference type="PANTHER" id="PTHR21666">
    <property type="entry name" value="PEPTIDASE-RELATED"/>
    <property type="match status" value="1"/>
</dbReference>
<dbReference type="Gene3D" id="2.70.70.10">
    <property type="entry name" value="Glucose Permease (Domain IIA)"/>
    <property type="match status" value="1"/>
</dbReference>
<feature type="region of interest" description="Disordered" evidence="1">
    <location>
        <begin position="135"/>
        <end position="167"/>
    </location>
</feature>
<dbReference type="PANTHER" id="PTHR21666:SF270">
    <property type="entry name" value="MUREIN HYDROLASE ACTIVATOR ENVC"/>
    <property type="match status" value="1"/>
</dbReference>
<feature type="domain" description="LysM" evidence="2">
    <location>
        <begin position="165"/>
        <end position="209"/>
    </location>
</feature>
<organism evidence="3 4">
    <name type="scientific">Pukyongiella litopenaei</name>
    <dbReference type="NCBI Taxonomy" id="2605946"/>
    <lineage>
        <taxon>Bacteria</taxon>
        <taxon>Pseudomonadati</taxon>
        <taxon>Pseudomonadota</taxon>
        <taxon>Alphaproteobacteria</taxon>
        <taxon>Rhodobacterales</taxon>
        <taxon>Paracoccaceae</taxon>
        <taxon>Pukyongiella</taxon>
    </lineage>
</organism>
<name>A0A2S0MV29_9RHOB</name>
<evidence type="ECO:0000313" key="3">
    <source>
        <dbReference type="EMBL" id="AVO39657.1"/>
    </source>
</evidence>
<dbReference type="GO" id="GO:0004222">
    <property type="term" value="F:metalloendopeptidase activity"/>
    <property type="evidence" value="ECO:0007669"/>
    <property type="project" value="TreeGrafter"/>
</dbReference>
<dbReference type="SUPFAM" id="SSF51261">
    <property type="entry name" value="Duplicated hybrid motif"/>
    <property type="match status" value="1"/>
</dbReference>
<feature type="compositionally biased region" description="Low complexity" evidence="1">
    <location>
        <begin position="220"/>
        <end position="233"/>
    </location>
</feature>
<feature type="region of interest" description="Disordered" evidence="1">
    <location>
        <begin position="220"/>
        <end position="275"/>
    </location>
</feature>
<dbReference type="SMART" id="SM00257">
    <property type="entry name" value="LysM"/>
    <property type="match status" value="2"/>
</dbReference>
<feature type="region of interest" description="Disordered" evidence="1">
    <location>
        <begin position="43"/>
        <end position="62"/>
    </location>
</feature>
<dbReference type="PROSITE" id="PS51782">
    <property type="entry name" value="LYSM"/>
    <property type="match status" value="1"/>
</dbReference>
<dbReference type="InterPro" id="IPR036779">
    <property type="entry name" value="LysM_dom_sf"/>
</dbReference>
<evidence type="ECO:0000313" key="4">
    <source>
        <dbReference type="Proteomes" id="UP000237655"/>
    </source>
</evidence>
<keyword evidence="4" id="KW-1185">Reference proteome</keyword>
<dbReference type="InterPro" id="IPR011055">
    <property type="entry name" value="Dup_hybrid_motif"/>
</dbReference>
<accession>A0A2S0MV29</accession>
<sequence>MNFPRTRKIARVGAPVAVLALVSACSKPLDYDLRGHIGAFSTAPAASQATADRPRPDDRGVISYPNYQVAVARRGDTVGTVANRVGLPPAELARYNGLDPNATLREGEVVALPRRVPASGGVDIAALAGSAIDSAPEPGAVQTTALPSASGQPAKPAAQSGQEPVRHKVARGETAYTISRLYQVPVKSLAEWNGLGSDFAVREGQYLLIPVQGAKPPRVAAAAATTAPGAGSPTPTPPSATGPLPAEQVKPAAQSKPPTVTADKPTKPAQTGRLGMPVSGKIVREYSPGRNNGIDISASSGAQVSAAADGNVLAITEDTEGTSIVIVRHSNKLVTVYANVDGIAVKKGDTVKRGQKLAQTRSGGNSAVHFEVREGLDSVDPMLYLK</sequence>
<dbReference type="PROSITE" id="PS51257">
    <property type="entry name" value="PROKAR_LIPOPROTEIN"/>
    <property type="match status" value="1"/>
</dbReference>
<evidence type="ECO:0000256" key="1">
    <source>
        <dbReference type="SAM" id="MobiDB-lite"/>
    </source>
</evidence>
<dbReference type="SUPFAM" id="SSF54106">
    <property type="entry name" value="LysM domain"/>
    <property type="match status" value="2"/>
</dbReference>
<dbReference type="InterPro" id="IPR016047">
    <property type="entry name" value="M23ase_b-sheet_dom"/>
</dbReference>
<dbReference type="CDD" id="cd00118">
    <property type="entry name" value="LysM"/>
    <property type="match status" value="2"/>
</dbReference>
<gene>
    <name evidence="3" type="ORF">C6Y53_04750</name>
</gene>
<proteinExistence type="predicted"/>
<feature type="compositionally biased region" description="Polar residues" evidence="1">
    <location>
        <begin position="141"/>
        <end position="151"/>
    </location>
</feature>
<dbReference type="Proteomes" id="UP000237655">
    <property type="component" value="Chromosome"/>
</dbReference>
<reference evidence="4" key="1">
    <citation type="submission" date="2018-03" db="EMBL/GenBank/DDBJ databases">
        <title>Genomic analysis of the strain SH-1 isolated from shrimp intestine.</title>
        <authorList>
            <person name="Kim Y.-S."/>
            <person name="Kim S.-E."/>
            <person name="Kim K.-H."/>
        </authorList>
    </citation>
    <scope>NUCLEOTIDE SEQUENCE [LARGE SCALE GENOMIC DNA]</scope>
    <source>
        <strain evidence="4">SH-1</strain>
    </source>
</reference>
<dbReference type="CDD" id="cd12797">
    <property type="entry name" value="M23_peptidase"/>
    <property type="match status" value="1"/>
</dbReference>
<dbReference type="Pfam" id="PF01476">
    <property type="entry name" value="LysM"/>
    <property type="match status" value="2"/>
</dbReference>
<dbReference type="InterPro" id="IPR050570">
    <property type="entry name" value="Cell_wall_metabolism_enzyme"/>
</dbReference>
<dbReference type="RefSeq" id="WP_106473961.1">
    <property type="nucleotide sequence ID" value="NZ_CP027665.1"/>
</dbReference>
<evidence type="ECO:0000259" key="2">
    <source>
        <dbReference type="PROSITE" id="PS51782"/>
    </source>
</evidence>
<dbReference type="EMBL" id="CP027665">
    <property type="protein sequence ID" value="AVO39657.1"/>
    <property type="molecule type" value="Genomic_DNA"/>
</dbReference>
<dbReference type="KEGG" id="thas:C6Y53_04750"/>
<protein>
    <submittedName>
        <fullName evidence="3">Peptidoglycan DD-metalloendopeptidase family protein</fullName>
    </submittedName>
</protein>
<dbReference type="Gene3D" id="3.10.350.10">
    <property type="entry name" value="LysM domain"/>
    <property type="match status" value="2"/>
</dbReference>